<gene>
    <name evidence="2" type="ORF">JCM19296_1202</name>
</gene>
<reference evidence="2 3" key="1">
    <citation type="journal article" date="2014" name="Genome Announc.">
        <title>Draft Genome Sequences of Marine Flavobacterium Nonlabens Strains NR17, NR24, NR27, NR32, NR33, and Ara13.</title>
        <authorList>
            <person name="Nakanishi M."/>
            <person name="Meirelles P."/>
            <person name="Suzuki R."/>
            <person name="Takatani N."/>
            <person name="Mino S."/>
            <person name="Suda W."/>
            <person name="Oshima K."/>
            <person name="Hattori M."/>
            <person name="Ohkuma M."/>
            <person name="Hosokawa M."/>
            <person name="Miyashita K."/>
            <person name="Thompson F.L."/>
            <person name="Niwa A."/>
            <person name="Sawabe T."/>
            <person name="Sawabe T."/>
        </authorList>
    </citation>
    <scope>NUCLEOTIDE SEQUENCE [LARGE SCALE GENOMIC DNA]</scope>
    <source>
        <strain evidence="3">JCM19296</strain>
    </source>
</reference>
<sequence>MEISKTGWWMIGGAGLGVIGIGVFVTLSRKRTKQQALKSTTTASVGTGVQVTTGNVGTTKQEPNWNSPFDMNYLTDVQKWVAPKSIQVLDDASAKKLAKIIKDAKGTFNDDEEAIKDVFGKKLRDKTQIASLSKAYYQLYKKDMWQHLNSFLSQSEMKEYVSNYVQRLPNYQS</sequence>
<dbReference type="AlphaFoldDB" id="A0A081D9L4"/>
<proteinExistence type="predicted"/>
<name>A0A081D9L4_NONUL</name>
<keyword evidence="1" id="KW-1133">Transmembrane helix</keyword>
<keyword evidence="1" id="KW-0472">Membrane</keyword>
<dbReference type="GO" id="GO:0005544">
    <property type="term" value="F:calcium-dependent phospholipid binding"/>
    <property type="evidence" value="ECO:0007669"/>
    <property type="project" value="InterPro"/>
</dbReference>
<keyword evidence="1" id="KW-0812">Transmembrane</keyword>
<evidence type="ECO:0000313" key="3">
    <source>
        <dbReference type="Proteomes" id="UP000028980"/>
    </source>
</evidence>
<evidence type="ECO:0000256" key="1">
    <source>
        <dbReference type="SAM" id="Phobius"/>
    </source>
</evidence>
<dbReference type="Gene3D" id="1.10.220.10">
    <property type="entry name" value="Annexin"/>
    <property type="match status" value="1"/>
</dbReference>
<feature type="transmembrane region" description="Helical" evidence="1">
    <location>
        <begin position="6"/>
        <end position="27"/>
    </location>
</feature>
<protein>
    <submittedName>
        <fullName evidence="2">Uncharacterized protein</fullName>
    </submittedName>
</protein>
<organism evidence="2 3">
    <name type="scientific">Nonlabens ulvanivorans</name>
    <name type="common">Persicivirga ulvanivorans</name>
    <dbReference type="NCBI Taxonomy" id="906888"/>
    <lineage>
        <taxon>Bacteria</taxon>
        <taxon>Pseudomonadati</taxon>
        <taxon>Bacteroidota</taxon>
        <taxon>Flavobacteriia</taxon>
        <taxon>Flavobacteriales</taxon>
        <taxon>Flavobacteriaceae</taxon>
        <taxon>Nonlabens</taxon>
    </lineage>
</organism>
<dbReference type="SUPFAM" id="SSF47874">
    <property type="entry name" value="Annexin"/>
    <property type="match status" value="1"/>
</dbReference>
<accession>A0A081D9L4</accession>
<dbReference type="GO" id="GO:0005509">
    <property type="term" value="F:calcium ion binding"/>
    <property type="evidence" value="ECO:0007669"/>
    <property type="project" value="InterPro"/>
</dbReference>
<evidence type="ECO:0000313" key="2">
    <source>
        <dbReference type="EMBL" id="GAK75610.1"/>
    </source>
</evidence>
<dbReference type="InterPro" id="IPR037104">
    <property type="entry name" value="Annexin_sf"/>
</dbReference>
<dbReference type="EMBL" id="BBLG01000002">
    <property type="protein sequence ID" value="GAK75610.1"/>
    <property type="molecule type" value="Genomic_DNA"/>
</dbReference>
<dbReference type="Proteomes" id="UP000028980">
    <property type="component" value="Unassembled WGS sequence"/>
</dbReference>
<comment type="caution">
    <text evidence="2">The sequence shown here is derived from an EMBL/GenBank/DDBJ whole genome shotgun (WGS) entry which is preliminary data.</text>
</comment>